<dbReference type="GO" id="GO:0000155">
    <property type="term" value="F:phosphorelay sensor kinase activity"/>
    <property type="evidence" value="ECO:0007669"/>
    <property type="project" value="InterPro"/>
</dbReference>
<dbReference type="PRINTS" id="PR00344">
    <property type="entry name" value="BCTRLSENSOR"/>
</dbReference>
<dbReference type="GO" id="GO:0016020">
    <property type="term" value="C:membrane"/>
    <property type="evidence" value="ECO:0007669"/>
    <property type="project" value="UniProtKB-SubCell"/>
</dbReference>
<feature type="transmembrane region" description="Helical" evidence="9">
    <location>
        <begin position="80"/>
        <end position="98"/>
    </location>
</feature>
<dbReference type="SMART" id="SM00388">
    <property type="entry name" value="HisKA"/>
    <property type="match status" value="1"/>
</dbReference>
<dbReference type="Gene3D" id="3.30.565.10">
    <property type="entry name" value="Histidine kinase-like ATPase, C-terminal domain"/>
    <property type="match status" value="1"/>
</dbReference>
<dbReference type="InterPro" id="IPR005467">
    <property type="entry name" value="His_kinase_dom"/>
</dbReference>
<dbReference type="InterPro" id="IPR050736">
    <property type="entry name" value="Sensor_HK_Regulatory"/>
</dbReference>
<evidence type="ECO:0000256" key="2">
    <source>
        <dbReference type="ARBA" id="ARBA00004370"/>
    </source>
</evidence>
<dbReference type="SUPFAM" id="SSF47384">
    <property type="entry name" value="Homodimeric domain of signal transducing histidine kinase"/>
    <property type="match status" value="1"/>
</dbReference>
<evidence type="ECO:0000256" key="8">
    <source>
        <dbReference type="SAM" id="Coils"/>
    </source>
</evidence>
<dbReference type="CDD" id="cd06225">
    <property type="entry name" value="HAMP"/>
    <property type="match status" value="1"/>
</dbReference>
<reference evidence="12 13" key="1">
    <citation type="submission" date="2018-01" db="EMBL/GenBank/DDBJ databases">
        <title>Metagenomic assembled genomes from two thermal pools in the Uzon Caldera, Kamchatka, Russia.</title>
        <authorList>
            <person name="Wilkins L."/>
            <person name="Ettinger C."/>
        </authorList>
    </citation>
    <scope>NUCLEOTIDE SEQUENCE [LARGE SCALE GENOMIC DNA]</scope>
    <source>
        <strain evidence="12">ZAV-02</strain>
    </source>
</reference>
<evidence type="ECO:0000259" key="11">
    <source>
        <dbReference type="PROSITE" id="PS50885"/>
    </source>
</evidence>
<dbReference type="Pfam" id="PF00512">
    <property type="entry name" value="HisKA"/>
    <property type="match status" value="1"/>
</dbReference>
<dbReference type="AlphaFoldDB" id="A0A2J6WUE7"/>
<dbReference type="InterPro" id="IPR004358">
    <property type="entry name" value="Sig_transdc_His_kin-like_C"/>
</dbReference>
<evidence type="ECO:0000313" key="12">
    <source>
        <dbReference type="EMBL" id="PMP74418.1"/>
    </source>
</evidence>
<feature type="coiled-coil region" evidence="8">
    <location>
        <begin position="133"/>
        <end position="160"/>
    </location>
</feature>
<dbReference type="PANTHER" id="PTHR43711">
    <property type="entry name" value="TWO-COMPONENT HISTIDINE KINASE"/>
    <property type="match status" value="1"/>
</dbReference>
<dbReference type="CDD" id="cd00075">
    <property type="entry name" value="HATPase"/>
    <property type="match status" value="1"/>
</dbReference>
<evidence type="ECO:0000313" key="13">
    <source>
        <dbReference type="Proteomes" id="UP000243376"/>
    </source>
</evidence>
<dbReference type="InterPro" id="IPR036097">
    <property type="entry name" value="HisK_dim/P_sf"/>
</dbReference>
<dbReference type="InterPro" id="IPR003594">
    <property type="entry name" value="HATPase_dom"/>
</dbReference>
<evidence type="ECO:0000256" key="3">
    <source>
        <dbReference type="ARBA" id="ARBA00012438"/>
    </source>
</evidence>
<dbReference type="PROSITE" id="PS50109">
    <property type="entry name" value="HIS_KIN"/>
    <property type="match status" value="1"/>
</dbReference>
<protein>
    <recommendedName>
        <fullName evidence="3">histidine kinase</fullName>
        <ecNumber evidence="3">2.7.13.3</ecNumber>
    </recommendedName>
</protein>
<dbReference type="SUPFAM" id="SSF55874">
    <property type="entry name" value="ATPase domain of HSP90 chaperone/DNA topoisomerase II/histidine kinase"/>
    <property type="match status" value="1"/>
</dbReference>
<evidence type="ECO:0000256" key="5">
    <source>
        <dbReference type="ARBA" id="ARBA00022679"/>
    </source>
</evidence>
<evidence type="ECO:0000256" key="6">
    <source>
        <dbReference type="ARBA" id="ARBA00022777"/>
    </source>
</evidence>
<keyword evidence="9" id="KW-1133">Transmembrane helix</keyword>
<keyword evidence="9" id="KW-0472">Membrane</keyword>
<dbReference type="FunFam" id="1.10.287.130:FF:000136">
    <property type="entry name" value="Histidine kinase"/>
    <property type="match status" value="1"/>
</dbReference>
<dbReference type="PROSITE" id="PS50885">
    <property type="entry name" value="HAMP"/>
    <property type="match status" value="1"/>
</dbReference>
<dbReference type="Pfam" id="PF00672">
    <property type="entry name" value="HAMP"/>
    <property type="match status" value="1"/>
</dbReference>
<dbReference type="EMBL" id="PNIQ01001009">
    <property type="protein sequence ID" value="PMP74418.1"/>
    <property type="molecule type" value="Genomic_DNA"/>
</dbReference>
<evidence type="ECO:0000256" key="7">
    <source>
        <dbReference type="ARBA" id="ARBA00023012"/>
    </source>
</evidence>
<sequence>MMKWLHQLRWKLFVSHLIIVLMAYVVLLVTANVLANLGLTGFAPLTLGAAAAETGQLGAGTVSTTNALQEQFQSVIQQSLLISGFAALAAAVVVSLFVSRRIVEPIQTLSQVSRRLAQGFYRERTIIYADDEIAQLAQSVNQLADALDQTERRRLALLADVTHELRTPLATIGGYMEGLVDGVVSANPATFNLILRETRRLQRLIEDLELLSRVEAGQLPVIARAIDLRPVIEAQIAQFEPLFSSNQVNLVLDVPEQVPQVWADPDRVAQVLINILANAYRYTPAGGSVTVQVRVDDHEVRVAVIDSGIGIAAEHLPHVFERFYRVDKSRARNSGGSGIGLAIARHLIYAQGGEIWAESDGIGKGARFIFTLPIAPQMATVTVDPTIMAETA</sequence>
<gene>
    <name evidence="12" type="ORF">C0184_15090</name>
</gene>
<dbReference type="Proteomes" id="UP000243376">
    <property type="component" value="Unassembled WGS sequence"/>
</dbReference>
<dbReference type="Pfam" id="PF02518">
    <property type="entry name" value="HATPase_c"/>
    <property type="match status" value="1"/>
</dbReference>
<evidence type="ECO:0000256" key="4">
    <source>
        <dbReference type="ARBA" id="ARBA00022553"/>
    </source>
</evidence>
<dbReference type="InterPro" id="IPR003661">
    <property type="entry name" value="HisK_dim/P_dom"/>
</dbReference>
<comment type="catalytic activity">
    <reaction evidence="1">
        <text>ATP + protein L-histidine = ADP + protein N-phospho-L-histidine.</text>
        <dbReference type="EC" id="2.7.13.3"/>
    </reaction>
</comment>
<proteinExistence type="predicted"/>
<feature type="domain" description="HAMP" evidence="11">
    <location>
        <begin position="100"/>
        <end position="152"/>
    </location>
</feature>
<evidence type="ECO:0000256" key="1">
    <source>
        <dbReference type="ARBA" id="ARBA00000085"/>
    </source>
</evidence>
<keyword evidence="9" id="KW-0812">Transmembrane</keyword>
<comment type="caution">
    <text evidence="12">The sequence shown here is derived from an EMBL/GenBank/DDBJ whole genome shotgun (WGS) entry which is preliminary data.</text>
</comment>
<accession>A0A2J6WUE7</accession>
<dbReference type="Gene3D" id="1.10.287.130">
    <property type="match status" value="1"/>
</dbReference>
<feature type="domain" description="Histidine kinase" evidence="10">
    <location>
        <begin position="160"/>
        <end position="376"/>
    </location>
</feature>
<dbReference type="SMART" id="SM00304">
    <property type="entry name" value="HAMP"/>
    <property type="match status" value="1"/>
</dbReference>
<keyword evidence="4" id="KW-0597">Phosphoprotein</keyword>
<dbReference type="InterPro" id="IPR036890">
    <property type="entry name" value="HATPase_C_sf"/>
</dbReference>
<evidence type="ECO:0000256" key="9">
    <source>
        <dbReference type="SAM" id="Phobius"/>
    </source>
</evidence>
<dbReference type="PANTHER" id="PTHR43711:SF1">
    <property type="entry name" value="HISTIDINE KINASE 1"/>
    <property type="match status" value="1"/>
</dbReference>
<comment type="subcellular location">
    <subcellularLocation>
        <location evidence="2">Membrane</location>
    </subcellularLocation>
</comment>
<keyword evidence="5" id="KW-0808">Transferase</keyword>
<dbReference type="Gene3D" id="6.10.340.10">
    <property type="match status" value="1"/>
</dbReference>
<organism evidence="12 13">
    <name type="scientific">Chloroflexus aggregans</name>
    <dbReference type="NCBI Taxonomy" id="152260"/>
    <lineage>
        <taxon>Bacteria</taxon>
        <taxon>Bacillati</taxon>
        <taxon>Chloroflexota</taxon>
        <taxon>Chloroflexia</taxon>
        <taxon>Chloroflexales</taxon>
        <taxon>Chloroflexineae</taxon>
        <taxon>Chloroflexaceae</taxon>
        <taxon>Chloroflexus</taxon>
    </lineage>
</organism>
<evidence type="ECO:0000259" key="10">
    <source>
        <dbReference type="PROSITE" id="PS50109"/>
    </source>
</evidence>
<feature type="transmembrane region" description="Helical" evidence="9">
    <location>
        <begin position="12"/>
        <end position="35"/>
    </location>
</feature>
<dbReference type="EC" id="2.7.13.3" evidence="3"/>
<dbReference type="InterPro" id="IPR003660">
    <property type="entry name" value="HAMP_dom"/>
</dbReference>
<keyword evidence="8" id="KW-0175">Coiled coil</keyword>
<dbReference type="CDD" id="cd00082">
    <property type="entry name" value="HisKA"/>
    <property type="match status" value="1"/>
</dbReference>
<keyword evidence="6 12" id="KW-0418">Kinase</keyword>
<dbReference type="SUPFAM" id="SSF158472">
    <property type="entry name" value="HAMP domain-like"/>
    <property type="match status" value="1"/>
</dbReference>
<dbReference type="FunFam" id="3.30.565.10:FF:000006">
    <property type="entry name" value="Sensor histidine kinase WalK"/>
    <property type="match status" value="1"/>
</dbReference>
<dbReference type="SMART" id="SM00387">
    <property type="entry name" value="HATPase_c"/>
    <property type="match status" value="1"/>
</dbReference>
<keyword evidence="7" id="KW-0902">Two-component regulatory system</keyword>
<name>A0A2J6WUE7_9CHLR</name>